<name>A0A371JKW9_9FLAO</name>
<evidence type="ECO:0008006" key="3">
    <source>
        <dbReference type="Google" id="ProtNLM"/>
    </source>
</evidence>
<gene>
    <name evidence="1" type="ORF">DX873_18610</name>
</gene>
<dbReference type="AlphaFoldDB" id="A0A371JKW9"/>
<organism evidence="1 2">
    <name type="scientific">Flagellimonas nanhaiensis</name>
    <dbReference type="NCBI Taxonomy" id="2292706"/>
    <lineage>
        <taxon>Bacteria</taxon>
        <taxon>Pseudomonadati</taxon>
        <taxon>Bacteroidota</taxon>
        <taxon>Flavobacteriia</taxon>
        <taxon>Flavobacteriales</taxon>
        <taxon>Flavobacteriaceae</taxon>
        <taxon>Flagellimonas</taxon>
    </lineage>
</organism>
<proteinExistence type="predicted"/>
<protein>
    <recommendedName>
        <fullName evidence="3">Major capsid protein</fullName>
    </recommendedName>
</protein>
<reference evidence="1 2" key="1">
    <citation type="submission" date="2018-08" db="EMBL/GenBank/DDBJ databases">
        <title>Muricauda nanhaiensis sp. nov., isolated from seawater of the South China Sea.</title>
        <authorList>
            <person name="Dang Y."/>
        </authorList>
    </citation>
    <scope>NUCLEOTIDE SEQUENCE [LARGE SCALE GENOMIC DNA]</scope>
    <source>
        <strain evidence="1 2">SM1704</strain>
    </source>
</reference>
<dbReference type="Proteomes" id="UP000261828">
    <property type="component" value="Unassembled WGS sequence"/>
</dbReference>
<keyword evidence="2" id="KW-1185">Reference proteome</keyword>
<sequence length="448" mass="49892">MPFDLRTNNLTGVAVIDQPAGVNATSSNFIDLYTYAEKYQPELIPQLHMAHGKGKITGLLRLVGNEGTYASDVIRHAEEARLHNVLKEVVVATPAATSSTFTSPTNHNVRVNDVVKISDGLIEVQATVTAVTNDTAFVASNDDGTAFGLTGNVSVLADFSNSWEKETENYKVGRRWDPLQYKNHTHIIKEVYNISGSDMVHKSWVMTPEGAKWYNHEIEKSSNLFDNKVEITHNFFQRKASGNARGMNGVVPQIETRGNIANEYITDIEELSEIARRAKQQGTCREFTIWADHTQMAHFRKMLAGVNAHYATGGNYGLFNNSRDMALALDFKSVYIDGCTFHFTPWTILEDPTLLGAEKFLATSLACLIVPTGNTYANEEGNTVTKPYLSVRYRGDDSYNRKREIKIFGPNGTAQSKDAQTTEFLSECLNQVIGANNFFVVRRGVFYS</sequence>
<comment type="caution">
    <text evidence="1">The sequence shown here is derived from an EMBL/GenBank/DDBJ whole genome shotgun (WGS) entry which is preliminary data.</text>
</comment>
<dbReference type="OrthoDB" id="1428335at2"/>
<evidence type="ECO:0000313" key="1">
    <source>
        <dbReference type="EMBL" id="RDY57571.1"/>
    </source>
</evidence>
<dbReference type="RefSeq" id="WP_116186006.1">
    <property type="nucleotide sequence ID" value="NZ_QTJX01000010.1"/>
</dbReference>
<evidence type="ECO:0000313" key="2">
    <source>
        <dbReference type="Proteomes" id="UP000261828"/>
    </source>
</evidence>
<accession>A0A371JKW9</accession>
<dbReference type="EMBL" id="QTJX01000010">
    <property type="protein sequence ID" value="RDY57571.1"/>
    <property type="molecule type" value="Genomic_DNA"/>
</dbReference>